<feature type="compositionally biased region" description="Low complexity" evidence="1">
    <location>
        <begin position="39"/>
        <end position="56"/>
    </location>
</feature>
<feature type="region of interest" description="Disordered" evidence="1">
    <location>
        <begin position="1"/>
        <end position="56"/>
    </location>
</feature>
<dbReference type="Proteomes" id="UP001218218">
    <property type="component" value="Unassembled WGS sequence"/>
</dbReference>
<evidence type="ECO:0000256" key="1">
    <source>
        <dbReference type="SAM" id="MobiDB-lite"/>
    </source>
</evidence>
<evidence type="ECO:0000313" key="3">
    <source>
        <dbReference type="Proteomes" id="UP001218218"/>
    </source>
</evidence>
<comment type="caution">
    <text evidence="2">The sequence shown here is derived from an EMBL/GenBank/DDBJ whole genome shotgun (WGS) entry which is preliminary data.</text>
</comment>
<protein>
    <submittedName>
        <fullName evidence="2">Uncharacterized protein</fullName>
    </submittedName>
</protein>
<accession>A0AAD7A3F7</accession>
<dbReference type="EMBL" id="JARIHO010000016">
    <property type="protein sequence ID" value="KAJ7348817.1"/>
    <property type="molecule type" value="Genomic_DNA"/>
</dbReference>
<organism evidence="2 3">
    <name type="scientific">Mycena albidolilacea</name>
    <dbReference type="NCBI Taxonomy" id="1033008"/>
    <lineage>
        <taxon>Eukaryota</taxon>
        <taxon>Fungi</taxon>
        <taxon>Dikarya</taxon>
        <taxon>Basidiomycota</taxon>
        <taxon>Agaricomycotina</taxon>
        <taxon>Agaricomycetes</taxon>
        <taxon>Agaricomycetidae</taxon>
        <taxon>Agaricales</taxon>
        <taxon>Marasmiineae</taxon>
        <taxon>Mycenaceae</taxon>
        <taxon>Mycena</taxon>
    </lineage>
</organism>
<keyword evidence="3" id="KW-1185">Reference proteome</keyword>
<proteinExistence type="predicted"/>
<reference evidence="2" key="1">
    <citation type="submission" date="2023-03" db="EMBL/GenBank/DDBJ databases">
        <title>Massive genome expansion in bonnet fungi (Mycena s.s.) driven by repeated elements and novel gene families across ecological guilds.</title>
        <authorList>
            <consortium name="Lawrence Berkeley National Laboratory"/>
            <person name="Harder C.B."/>
            <person name="Miyauchi S."/>
            <person name="Viragh M."/>
            <person name="Kuo A."/>
            <person name="Thoen E."/>
            <person name="Andreopoulos B."/>
            <person name="Lu D."/>
            <person name="Skrede I."/>
            <person name="Drula E."/>
            <person name="Henrissat B."/>
            <person name="Morin E."/>
            <person name="Kohler A."/>
            <person name="Barry K."/>
            <person name="LaButti K."/>
            <person name="Morin E."/>
            <person name="Salamov A."/>
            <person name="Lipzen A."/>
            <person name="Mereny Z."/>
            <person name="Hegedus B."/>
            <person name="Baldrian P."/>
            <person name="Stursova M."/>
            <person name="Weitz H."/>
            <person name="Taylor A."/>
            <person name="Grigoriev I.V."/>
            <person name="Nagy L.G."/>
            <person name="Martin F."/>
            <person name="Kauserud H."/>
        </authorList>
    </citation>
    <scope>NUCLEOTIDE SEQUENCE</scope>
    <source>
        <strain evidence="2">CBHHK002</strain>
    </source>
</reference>
<gene>
    <name evidence="2" type="ORF">DFH08DRAFT_935866</name>
</gene>
<feature type="compositionally biased region" description="Polar residues" evidence="1">
    <location>
        <begin position="251"/>
        <end position="264"/>
    </location>
</feature>
<feature type="region of interest" description="Disordered" evidence="1">
    <location>
        <begin position="251"/>
        <end position="271"/>
    </location>
</feature>
<sequence length="271" mass="29281">MHQSAHPNPPPCLRRTTSPSYSPPFAHATARPRTRSHWHSSVSTSPSSTSGSSNVHGGDLTLARPLPCLVFLAPNGFSSSVGASFAHPGPRRLGEMGRLGGDDLGREAISPRLAISKGMTGFLIELRSSGYPEQLGSKLQYVAEGWCRVRETRTSRRRTPLRTRRRSAQLCCVVWGQSGWASGGTELPRHNLRDPTGHRRLKSSLDPVEAEELGADDFDVGSALHASLEDAAYRVQLPHIATAQLFHTHQPDSTSIIHSTSMGSANGRGGR</sequence>
<dbReference type="AlphaFoldDB" id="A0AAD7A3F7"/>
<evidence type="ECO:0000313" key="2">
    <source>
        <dbReference type="EMBL" id="KAJ7348817.1"/>
    </source>
</evidence>
<name>A0AAD7A3F7_9AGAR</name>